<organism evidence="1">
    <name type="scientific">Brassica cretica</name>
    <name type="common">Mustard</name>
    <dbReference type="NCBI Taxonomy" id="69181"/>
    <lineage>
        <taxon>Eukaryota</taxon>
        <taxon>Viridiplantae</taxon>
        <taxon>Streptophyta</taxon>
        <taxon>Embryophyta</taxon>
        <taxon>Tracheophyta</taxon>
        <taxon>Spermatophyta</taxon>
        <taxon>Magnoliopsida</taxon>
        <taxon>eudicotyledons</taxon>
        <taxon>Gunneridae</taxon>
        <taxon>Pentapetalae</taxon>
        <taxon>rosids</taxon>
        <taxon>malvids</taxon>
        <taxon>Brassicales</taxon>
        <taxon>Brassicaceae</taxon>
        <taxon>Brassiceae</taxon>
        <taxon>Brassica</taxon>
    </lineage>
</organism>
<gene>
    <name evidence="1" type="ORF">F2Q70_00045055</name>
</gene>
<evidence type="ECO:0000313" key="1">
    <source>
        <dbReference type="EMBL" id="KAF2592889.1"/>
    </source>
</evidence>
<reference evidence="1" key="1">
    <citation type="submission" date="2019-12" db="EMBL/GenBank/DDBJ databases">
        <title>Genome sequencing and annotation of Brassica cretica.</title>
        <authorList>
            <person name="Studholme D.J."/>
            <person name="Sarris P.F."/>
        </authorList>
    </citation>
    <scope>NUCLEOTIDE SEQUENCE</scope>
    <source>
        <strain evidence="1">PFS-102/07</strain>
        <tissue evidence="1">Leaf</tissue>
    </source>
</reference>
<dbReference type="EMBL" id="QGKY02000164">
    <property type="protein sequence ID" value="KAF2592889.1"/>
    <property type="molecule type" value="Genomic_DNA"/>
</dbReference>
<sequence length="92" mass="10327">MGCVGVRGSSKARAFGDWEEIDDEKRIAAKAAREGRDFMGLSSRDDRVMWKEGFVVLGVGDEIMTLDPKKSEERNEVEAIVWGLTLLLLLRL</sequence>
<name>A0A8S9KF73_BRACR</name>
<protein>
    <submittedName>
        <fullName evidence="1">Uncharacterized protein</fullName>
    </submittedName>
</protein>
<dbReference type="AlphaFoldDB" id="A0A8S9KF73"/>
<accession>A0A8S9KF73</accession>
<proteinExistence type="predicted"/>
<comment type="caution">
    <text evidence="1">The sequence shown here is derived from an EMBL/GenBank/DDBJ whole genome shotgun (WGS) entry which is preliminary data.</text>
</comment>